<dbReference type="Pfam" id="PF01432">
    <property type="entry name" value="Peptidase_M3"/>
    <property type="match status" value="1"/>
</dbReference>
<dbReference type="RefSeq" id="WP_100340087.1">
    <property type="nucleotide sequence ID" value="NZ_PGFJ01000001.1"/>
</dbReference>
<organism evidence="10 11">
    <name type="scientific">Mucilaginibacter auburnensis</name>
    <dbReference type="NCBI Taxonomy" id="1457233"/>
    <lineage>
        <taxon>Bacteria</taxon>
        <taxon>Pseudomonadati</taxon>
        <taxon>Bacteroidota</taxon>
        <taxon>Sphingobacteriia</taxon>
        <taxon>Sphingobacteriales</taxon>
        <taxon>Sphingobacteriaceae</taxon>
        <taxon>Mucilaginibacter</taxon>
    </lineage>
</organism>
<dbReference type="Gene3D" id="3.40.390.10">
    <property type="entry name" value="Collagenase (Catalytic Domain)"/>
    <property type="match status" value="1"/>
</dbReference>
<dbReference type="CDD" id="cd06455">
    <property type="entry name" value="M3A_TOP"/>
    <property type="match status" value="1"/>
</dbReference>
<name>A0A2H9VSP2_9SPHI</name>
<feature type="chain" id="PRO_5014193032" evidence="8">
    <location>
        <begin position="19"/>
        <end position="682"/>
    </location>
</feature>
<dbReference type="Gene3D" id="1.10.1370.10">
    <property type="entry name" value="Neurolysin, domain 3"/>
    <property type="match status" value="1"/>
</dbReference>
<comment type="caution">
    <text evidence="10">The sequence shown here is derived from an EMBL/GenBank/DDBJ whole genome shotgun (WGS) entry which is preliminary data.</text>
</comment>
<comment type="similarity">
    <text evidence="1 7">Belongs to the peptidase M3 family.</text>
</comment>
<evidence type="ECO:0000256" key="5">
    <source>
        <dbReference type="ARBA" id="ARBA00022833"/>
    </source>
</evidence>
<evidence type="ECO:0000259" key="9">
    <source>
        <dbReference type="Pfam" id="PF01432"/>
    </source>
</evidence>
<reference evidence="10 11" key="1">
    <citation type="submission" date="2017-11" db="EMBL/GenBank/DDBJ databases">
        <title>Genomic Encyclopedia of Archaeal and Bacterial Type Strains, Phase II (KMG-II): From Individual Species to Whole Genera.</title>
        <authorList>
            <person name="Goeker M."/>
        </authorList>
    </citation>
    <scope>NUCLEOTIDE SEQUENCE [LARGE SCALE GENOMIC DNA]</scope>
    <source>
        <strain evidence="10 11">DSM 28175</strain>
    </source>
</reference>
<evidence type="ECO:0000256" key="7">
    <source>
        <dbReference type="RuleBase" id="RU003435"/>
    </source>
</evidence>
<dbReference type="GO" id="GO:0046872">
    <property type="term" value="F:metal ion binding"/>
    <property type="evidence" value="ECO:0007669"/>
    <property type="project" value="UniProtKB-UniRule"/>
</dbReference>
<dbReference type="OrthoDB" id="9773538at2"/>
<keyword evidence="8" id="KW-0732">Signal</keyword>
<dbReference type="InterPro" id="IPR024079">
    <property type="entry name" value="MetalloPept_cat_dom_sf"/>
</dbReference>
<evidence type="ECO:0000256" key="8">
    <source>
        <dbReference type="SAM" id="SignalP"/>
    </source>
</evidence>
<dbReference type="SUPFAM" id="SSF55486">
    <property type="entry name" value="Metalloproteases ('zincins'), catalytic domain"/>
    <property type="match status" value="1"/>
</dbReference>
<dbReference type="PANTHER" id="PTHR11804">
    <property type="entry name" value="PROTEASE M3 THIMET OLIGOPEPTIDASE-RELATED"/>
    <property type="match status" value="1"/>
</dbReference>
<dbReference type="InterPro" id="IPR024077">
    <property type="entry name" value="Neurolysin/TOP_dom2"/>
</dbReference>
<keyword evidence="2 7" id="KW-0645">Protease</keyword>
<keyword evidence="6 7" id="KW-0482">Metalloprotease</keyword>
<dbReference type="GO" id="GO:0004222">
    <property type="term" value="F:metalloendopeptidase activity"/>
    <property type="evidence" value="ECO:0007669"/>
    <property type="project" value="InterPro"/>
</dbReference>
<comment type="cofactor">
    <cofactor evidence="7">
        <name>Zn(2+)</name>
        <dbReference type="ChEBI" id="CHEBI:29105"/>
    </cofactor>
    <text evidence="7">Binds 1 zinc ion.</text>
</comment>
<proteinExistence type="inferred from homology"/>
<protein>
    <submittedName>
        <fullName evidence="10">Thimet oligopeptidase/oligopeptidase A</fullName>
    </submittedName>
</protein>
<keyword evidence="4 7" id="KW-0378">Hydrolase</keyword>
<dbReference type="Gene3D" id="1.10.1370.40">
    <property type="match status" value="1"/>
</dbReference>
<evidence type="ECO:0000256" key="4">
    <source>
        <dbReference type="ARBA" id="ARBA00022801"/>
    </source>
</evidence>
<dbReference type="GO" id="GO:0006508">
    <property type="term" value="P:proteolysis"/>
    <property type="evidence" value="ECO:0007669"/>
    <property type="project" value="UniProtKB-KW"/>
</dbReference>
<dbReference type="AlphaFoldDB" id="A0A2H9VSP2"/>
<evidence type="ECO:0000256" key="1">
    <source>
        <dbReference type="ARBA" id="ARBA00006040"/>
    </source>
</evidence>
<dbReference type="PANTHER" id="PTHR11804:SF84">
    <property type="entry name" value="SACCHAROLYSIN"/>
    <property type="match status" value="1"/>
</dbReference>
<feature type="domain" description="Peptidase M3A/M3B catalytic" evidence="9">
    <location>
        <begin position="238"/>
        <end position="681"/>
    </location>
</feature>
<evidence type="ECO:0000256" key="2">
    <source>
        <dbReference type="ARBA" id="ARBA00022670"/>
    </source>
</evidence>
<evidence type="ECO:0000256" key="6">
    <source>
        <dbReference type="ARBA" id="ARBA00023049"/>
    </source>
</evidence>
<feature type="signal peptide" evidence="8">
    <location>
        <begin position="1"/>
        <end position="18"/>
    </location>
</feature>
<dbReference type="InterPro" id="IPR045090">
    <property type="entry name" value="Pept_M3A_M3B"/>
</dbReference>
<dbReference type="InterPro" id="IPR001567">
    <property type="entry name" value="Pept_M3A_M3B_dom"/>
</dbReference>
<sequence>MLKKILVMAMLSPVGLCAQTKPATNLLLTRSNVPTQFDKVTPVIIADAVAKVIKESDARIKAITSVPAGKQTVANTLIALDELNYGLSDLGGKISVIEATYVDDKTRNAATEQSEKLSAYNSDITLNVDLYNALKRFAATPAAKAMRPDQKKLLKESLISFEINGTKLDAAGRAALKRTNEKLIALGSRFSRNIAEHKDSLKLTADEVKGVPENLSKAWKRADGSYMVIVNGPNNNNIMKYANDENTRRMMLTKYYNRAYPANIAVLDSMFYYRQQLAEQLGFKTYAEYALVQKMAAKPSNVWSFLEDLRDKLTPHVPEALGELKALKKQLHPELDDTLYAWDNSYYGKKMLDAKYQLNTDELKPYFEMNNTIKGMFGLYEKLFGFTIREVKGVPVWYSKVKTYALYKDGKKMGSFYLDLYPRPNKYTHFACFNISMYHLKDGKETLPSGALICNFPEGAVGEPSLLNHGDVVTLFHEFGHLIHFMLSHPALSSQSAFNTKGDFVEAPSQFLENFTWNYDCLKLFAKHYKTGEVMPKELFDKLNKARLVGISNAQMYQVYLSMLDFTYEDKYPLTKQKGINQISTDLYSMTQMPFPAGTHFICAFDHLNSYGANYYGYLWSKVYAQDIFSVFEKNGVLSPVTGARYRKEVLEKGATIDEATMLENFLGRKPNSDAFFRWMGL</sequence>
<accession>A0A2H9VSP2</accession>
<gene>
    <name evidence="10" type="ORF">CLV57_0846</name>
</gene>
<dbReference type="EMBL" id="PGFJ01000001">
    <property type="protein sequence ID" value="PJJ83851.1"/>
    <property type="molecule type" value="Genomic_DNA"/>
</dbReference>
<evidence type="ECO:0000313" key="10">
    <source>
        <dbReference type="EMBL" id="PJJ83851.1"/>
    </source>
</evidence>
<dbReference type="Proteomes" id="UP000242687">
    <property type="component" value="Unassembled WGS sequence"/>
</dbReference>
<keyword evidence="11" id="KW-1185">Reference proteome</keyword>
<evidence type="ECO:0000256" key="3">
    <source>
        <dbReference type="ARBA" id="ARBA00022723"/>
    </source>
</evidence>
<evidence type="ECO:0000313" key="11">
    <source>
        <dbReference type="Proteomes" id="UP000242687"/>
    </source>
</evidence>
<dbReference type="GO" id="GO:0006518">
    <property type="term" value="P:peptide metabolic process"/>
    <property type="evidence" value="ECO:0007669"/>
    <property type="project" value="TreeGrafter"/>
</dbReference>
<keyword evidence="3 7" id="KW-0479">Metal-binding</keyword>
<keyword evidence="5 7" id="KW-0862">Zinc</keyword>